<name>A0A0N4V1R9_ENTVE</name>
<dbReference type="InterPro" id="IPR027640">
    <property type="entry name" value="Kinesin-like_fam"/>
</dbReference>
<dbReference type="GO" id="GO:0007018">
    <property type="term" value="P:microtubule-based movement"/>
    <property type="evidence" value="ECO:0007669"/>
    <property type="project" value="InterPro"/>
</dbReference>
<keyword evidence="4" id="KW-0206">Cytoskeleton</keyword>
<evidence type="ECO:0000256" key="4">
    <source>
        <dbReference type="ARBA" id="ARBA00023212"/>
    </source>
</evidence>
<feature type="binding site" evidence="5">
    <location>
        <begin position="24"/>
        <end position="31"/>
    </location>
    <ligand>
        <name>ATP</name>
        <dbReference type="ChEBI" id="CHEBI:30616"/>
    </ligand>
</feature>
<gene>
    <name evidence="7" type="ORF">EVEC_LOCUS3617</name>
</gene>
<dbReference type="PANTHER" id="PTHR47969">
    <property type="entry name" value="CHROMOSOME-ASSOCIATED KINESIN KIF4A-RELATED"/>
    <property type="match status" value="1"/>
</dbReference>
<dbReference type="InterPro" id="IPR036961">
    <property type="entry name" value="Kinesin_motor_dom_sf"/>
</dbReference>
<evidence type="ECO:0000256" key="3">
    <source>
        <dbReference type="ARBA" id="ARBA00022840"/>
    </source>
</evidence>
<feature type="domain" description="Kinesin motor" evidence="6">
    <location>
        <begin position="1"/>
        <end position="249"/>
    </location>
</feature>
<dbReference type="SUPFAM" id="SSF52540">
    <property type="entry name" value="P-loop containing nucleoside triphosphate hydrolases"/>
    <property type="match status" value="1"/>
</dbReference>
<dbReference type="PRINTS" id="PR00380">
    <property type="entry name" value="KINESINHEAVY"/>
</dbReference>
<evidence type="ECO:0000256" key="2">
    <source>
        <dbReference type="ARBA" id="ARBA00022741"/>
    </source>
</evidence>
<dbReference type="STRING" id="51028.A0A0N4V1R9"/>
<dbReference type="Pfam" id="PF00225">
    <property type="entry name" value="Kinesin"/>
    <property type="match status" value="1"/>
</dbReference>
<keyword evidence="5" id="KW-0505">Motor protein</keyword>
<evidence type="ECO:0000256" key="5">
    <source>
        <dbReference type="PROSITE-ProRule" id="PRU00283"/>
    </source>
</evidence>
<dbReference type="GO" id="GO:0051231">
    <property type="term" value="P:spindle elongation"/>
    <property type="evidence" value="ECO:0007669"/>
    <property type="project" value="TreeGrafter"/>
</dbReference>
<evidence type="ECO:0000313" key="8">
    <source>
        <dbReference type="Proteomes" id="UP000274131"/>
    </source>
</evidence>
<accession>A0A0N4V1R9</accession>
<comment type="subcellular location">
    <subcellularLocation>
        <location evidence="1">Cytoplasm</location>
        <location evidence="1">Cytoskeleton</location>
    </subcellularLocation>
</comment>
<keyword evidence="2 5" id="KW-0547">Nucleotide-binding</keyword>
<keyword evidence="4" id="KW-0963">Cytoplasm</keyword>
<reference evidence="9" key="1">
    <citation type="submission" date="2017-02" db="UniProtKB">
        <authorList>
            <consortium name="WormBaseParasite"/>
        </authorList>
    </citation>
    <scope>IDENTIFICATION</scope>
</reference>
<dbReference type="GO" id="GO:0005875">
    <property type="term" value="C:microtubule associated complex"/>
    <property type="evidence" value="ECO:0007669"/>
    <property type="project" value="TreeGrafter"/>
</dbReference>
<protein>
    <submittedName>
        <fullName evidence="9">Kinesin motor domain-containing protein</fullName>
    </submittedName>
</protein>
<dbReference type="AlphaFoldDB" id="A0A0N4V1R9"/>
<dbReference type="GO" id="GO:0008017">
    <property type="term" value="F:microtubule binding"/>
    <property type="evidence" value="ECO:0007669"/>
    <property type="project" value="InterPro"/>
</dbReference>
<evidence type="ECO:0000313" key="9">
    <source>
        <dbReference type="WBParaSite" id="EVEC_0000390901-mRNA-1"/>
    </source>
</evidence>
<dbReference type="SMART" id="SM00129">
    <property type="entry name" value="KISc"/>
    <property type="match status" value="1"/>
</dbReference>
<dbReference type="GO" id="GO:0003777">
    <property type="term" value="F:microtubule motor activity"/>
    <property type="evidence" value="ECO:0007669"/>
    <property type="project" value="InterPro"/>
</dbReference>
<dbReference type="InterPro" id="IPR001752">
    <property type="entry name" value="Kinesin_motor_dom"/>
</dbReference>
<dbReference type="InterPro" id="IPR027417">
    <property type="entry name" value="P-loop_NTPase"/>
</dbReference>
<evidence type="ECO:0000256" key="1">
    <source>
        <dbReference type="ARBA" id="ARBA00004245"/>
    </source>
</evidence>
<dbReference type="PROSITE" id="PS50067">
    <property type="entry name" value="KINESIN_MOTOR_2"/>
    <property type="match status" value="1"/>
</dbReference>
<sequence>FESVAKHIVEGCIEGYNGTIFAYGQTGSGKTYTMVGPGSLRGLIPRAVFYSSSIISTQEACDTFIFEVKCTFAQLYKERLYDLLSNLEIHLDGHGNTVLMGAEERVVNTVSDLISIVDEGLTRRHVAETAMNAESSRSHAILTLTVKTTSSSGGITVHKHSRLNLVDLAGSERQKDAMSSGERLKEASSINRSLLMLGRVIRALSDPDFKQGSYVAYRDSTLTLLLKDSLGGNAQTAVIVTVHSNKKCA</sequence>
<proteinExistence type="inferred from homology"/>
<reference evidence="7 8" key="2">
    <citation type="submission" date="2018-10" db="EMBL/GenBank/DDBJ databases">
        <authorList>
            <consortium name="Pathogen Informatics"/>
        </authorList>
    </citation>
    <scope>NUCLEOTIDE SEQUENCE [LARGE SCALE GENOMIC DNA]</scope>
</reference>
<comment type="similarity">
    <text evidence="5">Belongs to the TRAFAC class myosin-kinesin ATPase superfamily. Kinesin family.</text>
</comment>
<dbReference type="OrthoDB" id="3176171at2759"/>
<dbReference type="GO" id="GO:0007052">
    <property type="term" value="P:mitotic spindle organization"/>
    <property type="evidence" value="ECO:0007669"/>
    <property type="project" value="TreeGrafter"/>
</dbReference>
<keyword evidence="8" id="KW-1185">Reference proteome</keyword>
<dbReference type="Gene3D" id="3.40.850.10">
    <property type="entry name" value="Kinesin motor domain"/>
    <property type="match status" value="1"/>
</dbReference>
<evidence type="ECO:0000259" key="6">
    <source>
        <dbReference type="PROSITE" id="PS50067"/>
    </source>
</evidence>
<evidence type="ECO:0000313" key="7">
    <source>
        <dbReference type="EMBL" id="VDD88474.1"/>
    </source>
</evidence>
<dbReference type="InterPro" id="IPR019821">
    <property type="entry name" value="Kinesin_motor_CS"/>
</dbReference>
<dbReference type="EMBL" id="UXUI01007638">
    <property type="protein sequence ID" value="VDD88474.1"/>
    <property type="molecule type" value="Genomic_DNA"/>
</dbReference>
<dbReference type="Proteomes" id="UP000274131">
    <property type="component" value="Unassembled WGS sequence"/>
</dbReference>
<dbReference type="PROSITE" id="PS00411">
    <property type="entry name" value="KINESIN_MOTOR_1"/>
    <property type="match status" value="1"/>
</dbReference>
<keyword evidence="3 5" id="KW-0067">ATP-binding</keyword>
<organism evidence="9">
    <name type="scientific">Enterobius vermicularis</name>
    <name type="common">Human pinworm</name>
    <dbReference type="NCBI Taxonomy" id="51028"/>
    <lineage>
        <taxon>Eukaryota</taxon>
        <taxon>Metazoa</taxon>
        <taxon>Ecdysozoa</taxon>
        <taxon>Nematoda</taxon>
        <taxon>Chromadorea</taxon>
        <taxon>Rhabditida</taxon>
        <taxon>Spirurina</taxon>
        <taxon>Oxyuridomorpha</taxon>
        <taxon>Oxyuroidea</taxon>
        <taxon>Oxyuridae</taxon>
        <taxon>Enterobius</taxon>
    </lineage>
</organism>
<dbReference type="WBParaSite" id="EVEC_0000390901-mRNA-1">
    <property type="protein sequence ID" value="EVEC_0000390901-mRNA-1"/>
    <property type="gene ID" value="EVEC_0000390901"/>
</dbReference>
<dbReference type="PANTHER" id="PTHR47969:SF29">
    <property type="entry name" value="KINESIN-LIKE PROTEIN"/>
    <property type="match status" value="1"/>
</dbReference>
<dbReference type="GO" id="GO:0005524">
    <property type="term" value="F:ATP binding"/>
    <property type="evidence" value="ECO:0007669"/>
    <property type="project" value="UniProtKB-UniRule"/>
</dbReference>